<comment type="caution">
    <text evidence="1">The sequence shown here is derived from an EMBL/GenBank/DDBJ whole genome shotgun (WGS) entry which is preliminary data.</text>
</comment>
<evidence type="ECO:0000313" key="2">
    <source>
        <dbReference type="Proteomes" id="UP000821853"/>
    </source>
</evidence>
<dbReference type="VEuPathDB" id="VectorBase:HLOH_062817"/>
<accession>A0A9J6G7W0</accession>
<dbReference type="AlphaFoldDB" id="A0A9J6G7W0"/>
<organism evidence="1 2">
    <name type="scientific">Haemaphysalis longicornis</name>
    <name type="common">Bush tick</name>
    <dbReference type="NCBI Taxonomy" id="44386"/>
    <lineage>
        <taxon>Eukaryota</taxon>
        <taxon>Metazoa</taxon>
        <taxon>Ecdysozoa</taxon>
        <taxon>Arthropoda</taxon>
        <taxon>Chelicerata</taxon>
        <taxon>Arachnida</taxon>
        <taxon>Acari</taxon>
        <taxon>Parasitiformes</taxon>
        <taxon>Ixodida</taxon>
        <taxon>Ixodoidea</taxon>
        <taxon>Ixodidae</taxon>
        <taxon>Haemaphysalinae</taxon>
        <taxon>Haemaphysalis</taxon>
    </lineage>
</organism>
<evidence type="ECO:0000313" key="1">
    <source>
        <dbReference type="EMBL" id="KAH9371365.1"/>
    </source>
</evidence>
<proteinExistence type="predicted"/>
<protein>
    <submittedName>
        <fullName evidence="1">Uncharacterized protein</fullName>
    </submittedName>
</protein>
<dbReference type="OrthoDB" id="6512461at2759"/>
<reference evidence="1 2" key="1">
    <citation type="journal article" date="2020" name="Cell">
        <title>Large-Scale Comparative Analyses of Tick Genomes Elucidate Their Genetic Diversity and Vector Capacities.</title>
        <authorList>
            <consortium name="Tick Genome and Microbiome Consortium (TIGMIC)"/>
            <person name="Jia N."/>
            <person name="Wang J."/>
            <person name="Shi W."/>
            <person name="Du L."/>
            <person name="Sun Y."/>
            <person name="Zhan W."/>
            <person name="Jiang J.F."/>
            <person name="Wang Q."/>
            <person name="Zhang B."/>
            <person name="Ji P."/>
            <person name="Bell-Sakyi L."/>
            <person name="Cui X.M."/>
            <person name="Yuan T.T."/>
            <person name="Jiang B.G."/>
            <person name="Yang W.F."/>
            <person name="Lam T.T."/>
            <person name="Chang Q.C."/>
            <person name="Ding S.J."/>
            <person name="Wang X.J."/>
            <person name="Zhu J.G."/>
            <person name="Ruan X.D."/>
            <person name="Zhao L."/>
            <person name="Wei J.T."/>
            <person name="Ye R.Z."/>
            <person name="Que T.C."/>
            <person name="Du C.H."/>
            <person name="Zhou Y.H."/>
            <person name="Cheng J.X."/>
            <person name="Dai P.F."/>
            <person name="Guo W.B."/>
            <person name="Han X.H."/>
            <person name="Huang E.J."/>
            <person name="Li L.F."/>
            <person name="Wei W."/>
            <person name="Gao Y.C."/>
            <person name="Liu J.Z."/>
            <person name="Shao H.Z."/>
            <person name="Wang X."/>
            <person name="Wang C.C."/>
            <person name="Yang T.C."/>
            <person name="Huo Q.B."/>
            <person name="Li W."/>
            <person name="Chen H.Y."/>
            <person name="Chen S.E."/>
            <person name="Zhou L.G."/>
            <person name="Ni X.B."/>
            <person name="Tian J.H."/>
            <person name="Sheng Y."/>
            <person name="Liu T."/>
            <person name="Pan Y.S."/>
            <person name="Xia L.Y."/>
            <person name="Li J."/>
            <person name="Zhao F."/>
            <person name="Cao W.C."/>
        </authorList>
    </citation>
    <scope>NUCLEOTIDE SEQUENCE [LARGE SCALE GENOMIC DNA]</scope>
    <source>
        <strain evidence="1">HaeL-2018</strain>
    </source>
</reference>
<dbReference type="Proteomes" id="UP000821853">
    <property type="component" value="Chromosome 3"/>
</dbReference>
<name>A0A9J6G7W0_HAELO</name>
<sequence length="117" mass="13020">MFSGITEIFPLRTVKAAWSKMKTTCLRNCFRDAGFVDSQPEAEAGAFDGHCGGHFVQRVIDSEMVAMTWAGTILFLPINRLTLRNRARTSVSLMKCGARAVQTNRARTTRKLLSLPL</sequence>
<dbReference type="EMBL" id="JABSTR010000005">
    <property type="protein sequence ID" value="KAH9371365.1"/>
    <property type="molecule type" value="Genomic_DNA"/>
</dbReference>
<gene>
    <name evidence="1" type="ORF">HPB48_012593</name>
</gene>
<keyword evidence="2" id="KW-1185">Reference proteome</keyword>